<sequence>MEIAKGTLSSVITKLGVLLTEEYKPLRGVKGEIRFLQSELESMKGALEKVSNTPPDQLDIQDKIWVRDLRELSYDIEDYIDTFMVRVKGDKSAKRPSFKNLVHKSLIKNVRIRHRLATDIRGIKSRIAEVQERRLRYDVNNGVAKPTIATVDPRLFAQYTEAKELVGIGHSSDELIKVLMDGNRFPLQQGKIVSIVGFGGLGKTTLAKHVYEKIRGLFDCCAFVSVSQTPDLHKLFMAILYQLDWNKYDDSFFNETFLDEQGLINELREFLGHKRYFVVLDDLWDISVWKMIRCALPDNDVGYKIITTTRILDVAHQVGGAYKLKPLSHNDCRKLLYIRIFGNENKDNIDGIEKCPDEDLAEVSERILQKCGGVPLAIVTMASLLASKARNKIDWYDVYNSIGTGLQNSDLEDMRKILSLSYYAMPSHLRICLLYLSMFPEDYKIEKDCLIWMWIAEGFIQCENQGKSLFAIGESYFNELINRSMIQPIYDECTGLIYSCQVHDMMHDLICSLSSEENFVSILNTGYDTSASKIFRRLSLQYGKDDNAMPQHTTSMQRVRSAIVFPSAFCVMPVLTKFNLLRVLNLQDCDISRGYSLEYLENLFYLRYLGLCGTHISQLPEEIGNLEFLQTLDVRGNNMFSLPSTIVQLTNLMCLYIDEFTRVPNGIGSLTNLEVLSTLDITVSMDIIEELGQLMELRVLHILLFIGWSGKLVECLCKLQNIEYLYIKIFGDHQSDFCGLDAWVAPRHLYRLDIEWPCWFSTLPAWMNQSYLLDLVYLSIAVRDLGQINLETLGRLGSLRLLQLSVDPKNLGTLGGFIIGAGLFPCLVFFQFGGSIGPIVFQQGAMPRLEILNFEFCVQAARQITCNGDGLELGLGNLSSLKDVKIYLRSRGASKEDVNELVAALRHAVEIHPNLPKHQICG</sequence>
<keyword evidence="5" id="KW-0611">Plant defense</keyword>
<dbReference type="InterPro" id="IPR038005">
    <property type="entry name" value="RX-like_CC"/>
</dbReference>
<dbReference type="GO" id="GO:0043531">
    <property type="term" value="F:ADP binding"/>
    <property type="evidence" value="ECO:0007669"/>
    <property type="project" value="InterPro"/>
</dbReference>
<dbReference type="Gene3D" id="3.40.50.300">
    <property type="entry name" value="P-loop containing nucleotide triphosphate hydrolases"/>
    <property type="match status" value="1"/>
</dbReference>
<dbReference type="Pfam" id="PF23559">
    <property type="entry name" value="WHD_DRP"/>
    <property type="match status" value="1"/>
</dbReference>
<dbReference type="Gene3D" id="1.20.5.4130">
    <property type="match status" value="1"/>
</dbReference>
<dbReference type="SUPFAM" id="SSF52058">
    <property type="entry name" value="L domain-like"/>
    <property type="match status" value="1"/>
</dbReference>
<dbReference type="Pfam" id="PF18052">
    <property type="entry name" value="Rx_N"/>
    <property type="match status" value="1"/>
</dbReference>
<organism evidence="11 12">
    <name type="scientific">Panicum virgatum</name>
    <name type="common">Blackwell switchgrass</name>
    <dbReference type="NCBI Taxonomy" id="38727"/>
    <lineage>
        <taxon>Eukaryota</taxon>
        <taxon>Viridiplantae</taxon>
        <taxon>Streptophyta</taxon>
        <taxon>Embryophyta</taxon>
        <taxon>Tracheophyta</taxon>
        <taxon>Spermatophyta</taxon>
        <taxon>Magnoliopsida</taxon>
        <taxon>Liliopsida</taxon>
        <taxon>Poales</taxon>
        <taxon>Poaceae</taxon>
        <taxon>PACMAD clade</taxon>
        <taxon>Panicoideae</taxon>
        <taxon>Panicodae</taxon>
        <taxon>Paniceae</taxon>
        <taxon>Panicinae</taxon>
        <taxon>Panicum</taxon>
        <taxon>Panicum sect. Hiantes</taxon>
    </lineage>
</organism>
<dbReference type="FunFam" id="3.40.50.300:FF:001091">
    <property type="entry name" value="Probable disease resistance protein At1g61300"/>
    <property type="match status" value="1"/>
</dbReference>
<dbReference type="Gene3D" id="3.80.10.10">
    <property type="entry name" value="Ribonuclease Inhibitor"/>
    <property type="match status" value="1"/>
</dbReference>
<comment type="similarity">
    <text evidence="1">Belongs to the disease resistance NB-LRR family.</text>
</comment>
<dbReference type="GO" id="GO:0042742">
    <property type="term" value="P:defense response to bacterium"/>
    <property type="evidence" value="ECO:0007669"/>
    <property type="project" value="UniProtKB-ARBA"/>
</dbReference>
<dbReference type="EMBL" id="CM029051">
    <property type="protein sequence ID" value="KAG2563339.1"/>
    <property type="molecule type" value="Genomic_DNA"/>
</dbReference>
<dbReference type="GO" id="GO:0009626">
    <property type="term" value="P:plant-type hypersensitive response"/>
    <property type="evidence" value="ECO:0007669"/>
    <property type="project" value="UniProtKB-ARBA"/>
</dbReference>
<protein>
    <submittedName>
        <fullName evidence="11">Uncharacterized protein</fullName>
    </submittedName>
</protein>
<dbReference type="EMBL" id="CM029051">
    <property type="protein sequence ID" value="KAG2563337.1"/>
    <property type="molecule type" value="Genomic_DNA"/>
</dbReference>
<comment type="caution">
    <text evidence="11">The sequence shown here is derived from an EMBL/GenBank/DDBJ whole genome shotgun (WGS) entry which is preliminary data.</text>
</comment>
<dbReference type="AlphaFoldDB" id="A0A8T0PQX6"/>
<dbReference type="CDD" id="cd14798">
    <property type="entry name" value="RX-CC_like"/>
    <property type="match status" value="1"/>
</dbReference>
<reference evidence="11 12" key="1">
    <citation type="submission" date="2020-05" db="EMBL/GenBank/DDBJ databases">
        <title>WGS assembly of Panicum virgatum.</title>
        <authorList>
            <person name="Lovell J.T."/>
            <person name="Jenkins J."/>
            <person name="Shu S."/>
            <person name="Juenger T.E."/>
            <person name="Schmutz J."/>
        </authorList>
    </citation>
    <scope>NUCLEOTIDE SEQUENCE</scope>
    <source>
        <strain evidence="11">AP13</strain>
        <strain evidence="12">cv. AP13</strain>
    </source>
</reference>
<dbReference type="PANTHER" id="PTHR23155:SF1116">
    <property type="entry name" value="OS12G0273300 PROTEIN"/>
    <property type="match status" value="1"/>
</dbReference>
<evidence type="ECO:0000256" key="3">
    <source>
        <dbReference type="ARBA" id="ARBA00022737"/>
    </source>
</evidence>
<dbReference type="EMBL" id="CM029051">
    <property type="protein sequence ID" value="KAG2563336.1"/>
    <property type="molecule type" value="Genomic_DNA"/>
</dbReference>
<dbReference type="Gene3D" id="1.10.10.10">
    <property type="entry name" value="Winged helix-like DNA-binding domain superfamily/Winged helix DNA-binding domain"/>
    <property type="match status" value="1"/>
</dbReference>
<feature type="domain" description="Disease resistance protein winged helix" evidence="9">
    <location>
        <begin position="438"/>
        <end position="510"/>
    </location>
</feature>
<accession>A0A8T0PQX6</accession>
<keyword evidence="3" id="KW-0677">Repeat</keyword>
<dbReference type="Gene3D" id="1.10.8.430">
    <property type="entry name" value="Helical domain of apoptotic protease-activating factors"/>
    <property type="match status" value="1"/>
</dbReference>
<gene>
    <name evidence="11" type="ORF">PVAP13_8KG315004</name>
</gene>
<evidence type="ECO:0000256" key="6">
    <source>
        <dbReference type="ARBA" id="ARBA00023054"/>
    </source>
</evidence>
<dbReference type="Pfam" id="PF23598">
    <property type="entry name" value="LRR_14"/>
    <property type="match status" value="1"/>
</dbReference>
<name>A0A8T0PQX6_PANVG</name>
<dbReference type="FunFam" id="1.10.10.10:FF:000322">
    <property type="entry name" value="Probable disease resistance protein At1g63360"/>
    <property type="match status" value="1"/>
</dbReference>
<feature type="domain" description="Disease resistance N-terminal" evidence="8">
    <location>
        <begin position="8"/>
        <end position="97"/>
    </location>
</feature>
<evidence type="ECO:0000259" key="8">
    <source>
        <dbReference type="Pfam" id="PF18052"/>
    </source>
</evidence>
<dbReference type="InterPro" id="IPR042197">
    <property type="entry name" value="Apaf_helical"/>
</dbReference>
<feature type="domain" description="Disease resistance R13L4/SHOC-2-like LRR" evidence="10">
    <location>
        <begin position="559"/>
        <end position="917"/>
    </location>
</feature>
<dbReference type="InterPro" id="IPR036388">
    <property type="entry name" value="WH-like_DNA-bd_sf"/>
</dbReference>
<feature type="domain" description="NB-ARC" evidence="7">
    <location>
        <begin position="173"/>
        <end position="338"/>
    </location>
</feature>
<dbReference type="InterPro" id="IPR002182">
    <property type="entry name" value="NB-ARC"/>
</dbReference>
<evidence type="ECO:0000313" key="11">
    <source>
        <dbReference type="EMBL" id="KAG2563338.1"/>
    </source>
</evidence>
<dbReference type="InterPro" id="IPR044974">
    <property type="entry name" value="Disease_R_plants"/>
</dbReference>
<dbReference type="InterPro" id="IPR027417">
    <property type="entry name" value="P-loop_NTPase"/>
</dbReference>
<dbReference type="SUPFAM" id="SSF52540">
    <property type="entry name" value="P-loop containing nucleoside triphosphate hydrolases"/>
    <property type="match status" value="1"/>
</dbReference>
<dbReference type="EMBL" id="CM029051">
    <property type="protein sequence ID" value="KAG2563335.1"/>
    <property type="molecule type" value="Genomic_DNA"/>
</dbReference>
<dbReference type="InterPro" id="IPR055414">
    <property type="entry name" value="LRR_R13L4/SHOC2-like"/>
</dbReference>
<evidence type="ECO:0000256" key="1">
    <source>
        <dbReference type="ARBA" id="ARBA00008894"/>
    </source>
</evidence>
<dbReference type="OrthoDB" id="686237at2759"/>
<dbReference type="PRINTS" id="PR00364">
    <property type="entry name" value="DISEASERSIST"/>
</dbReference>
<dbReference type="InterPro" id="IPR032675">
    <property type="entry name" value="LRR_dom_sf"/>
</dbReference>
<evidence type="ECO:0000259" key="9">
    <source>
        <dbReference type="Pfam" id="PF23559"/>
    </source>
</evidence>
<dbReference type="GO" id="GO:0002758">
    <property type="term" value="P:innate immune response-activating signaling pathway"/>
    <property type="evidence" value="ECO:0007669"/>
    <property type="project" value="UniProtKB-ARBA"/>
</dbReference>
<dbReference type="EMBL" id="CM029051">
    <property type="protein sequence ID" value="KAG2563338.1"/>
    <property type="molecule type" value="Genomic_DNA"/>
</dbReference>
<keyword evidence="6" id="KW-0175">Coiled coil</keyword>
<keyword evidence="12" id="KW-1185">Reference proteome</keyword>
<dbReference type="Proteomes" id="UP000823388">
    <property type="component" value="Chromosome 8K"/>
</dbReference>
<dbReference type="EMBL" id="CM029051">
    <property type="protein sequence ID" value="KAG2563344.1"/>
    <property type="molecule type" value="Genomic_DNA"/>
</dbReference>
<keyword evidence="2" id="KW-0433">Leucine-rich repeat</keyword>
<evidence type="ECO:0000259" key="10">
    <source>
        <dbReference type="Pfam" id="PF23598"/>
    </source>
</evidence>
<evidence type="ECO:0000259" key="7">
    <source>
        <dbReference type="Pfam" id="PF00931"/>
    </source>
</evidence>
<dbReference type="InterPro" id="IPR058922">
    <property type="entry name" value="WHD_DRP"/>
</dbReference>
<evidence type="ECO:0000256" key="5">
    <source>
        <dbReference type="ARBA" id="ARBA00022821"/>
    </source>
</evidence>
<proteinExistence type="inferred from homology"/>
<keyword evidence="4" id="KW-0547">Nucleotide-binding</keyword>
<evidence type="ECO:0000313" key="12">
    <source>
        <dbReference type="Proteomes" id="UP000823388"/>
    </source>
</evidence>
<evidence type="ECO:0000256" key="4">
    <source>
        <dbReference type="ARBA" id="ARBA00022741"/>
    </source>
</evidence>
<dbReference type="Pfam" id="PF00931">
    <property type="entry name" value="NB-ARC"/>
    <property type="match status" value="1"/>
</dbReference>
<dbReference type="PANTHER" id="PTHR23155">
    <property type="entry name" value="DISEASE RESISTANCE PROTEIN RP"/>
    <property type="match status" value="1"/>
</dbReference>
<evidence type="ECO:0000256" key="2">
    <source>
        <dbReference type="ARBA" id="ARBA00022614"/>
    </source>
</evidence>
<dbReference type="InterPro" id="IPR041118">
    <property type="entry name" value="Rx_N"/>
</dbReference>